<dbReference type="EMBL" id="JAARWN010000004">
    <property type="protein sequence ID" value="MBC1936082.1"/>
    <property type="molecule type" value="Genomic_DNA"/>
</dbReference>
<dbReference type="AlphaFoldDB" id="A0A7X1CPL6"/>
<organism evidence="1 2">
    <name type="scientific">Listeria grandensis</name>
    <dbReference type="NCBI Taxonomy" id="1494963"/>
    <lineage>
        <taxon>Bacteria</taxon>
        <taxon>Bacillati</taxon>
        <taxon>Bacillota</taxon>
        <taxon>Bacilli</taxon>
        <taxon>Bacillales</taxon>
        <taxon>Listeriaceae</taxon>
        <taxon>Listeria</taxon>
    </lineage>
</organism>
<dbReference type="Pfam" id="PF14390">
    <property type="entry name" value="DUF4420"/>
    <property type="match status" value="1"/>
</dbReference>
<dbReference type="InterPro" id="IPR025534">
    <property type="entry name" value="DUF4420"/>
</dbReference>
<gene>
    <name evidence="1" type="ORF">HCA69_06860</name>
</gene>
<evidence type="ECO:0000313" key="2">
    <source>
        <dbReference type="Proteomes" id="UP000535908"/>
    </source>
</evidence>
<reference evidence="1 2" key="1">
    <citation type="submission" date="2020-03" db="EMBL/GenBank/DDBJ databases">
        <title>Soil Listeria distribution.</title>
        <authorList>
            <person name="Liao J."/>
            <person name="Wiedmann M."/>
        </authorList>
    </citation>
    <scope>NUCLEOTIDE SEQUENCE [LARGE SCALE GENOMIC DNA]</scope>
    <source>
        <strain evidence="1 2">FSL L7-0741</strain>
    </source>
</reference>
<dbReference type="Proteomes" id="UP000535908">
    <property type="component" value="Unassembled WGS sequence"/>
</dbReference>
<comment type="caution">
    <text evidence="1">The sequence shown here is derived from an EMBL/GenBank/DDBJ whole genome shotgun (WGS) entry which is preliminary data.</text>
</comment>
<sequence length="335" mass="39014">MKIDMEEKYAELISMHTGDSNSLKLNMLNIPERYIFIGIEPETNHLYLLLELRDEETRDVKIDVLPKLRGLRISKNYVKQLGPIEDGYTLMFSQEKEQDKEIFISFVQNLVDNVLFTELSFSQAMYSVLERWQYFFGKRNDKKLSSQQQQGLFGELYFIIMWMDKFRDSPPILIHNWWGPNGYRFDFLQKNIGIEVKTTVATSNMISISNESQLRMTKGLKSLFLMVFNLSILDSDDGETLDGLVNKLKLKLDQYPETLTLFENKLLDAKYESGVYTHPYYFINSGEGYAIDDDFPKITKLEKGITSVKYTIDLNFCTAHKCDSEDVFDLLGEVL</sequence>
<accession>A0A7X1CPL6</accession>
<name>A0A7X1CPL6_9LIST</name>
<evidence type="ECO:0000313" key="1">
    <source>
        <dbReference type="EMBL" id="MBC1936082.1"/>
    </source>
</evidence>
<dbReference type="RefSeq" id="WP_185525872.1">
    <property type="nucleotide sequence ID" value="NZ_JAARWN010000004.1"/>
</dbReference>
<proteinExistence type="predicted"/>
<protein>
    <submittedName>
        <fullName evidence="1">PD-(D/E)XK motif protein</fullName>
    </submittedName>
</protein>